<name>A0A084GWZ0_METID</name>
<comment type="subcellular location">
    <subcellularLocation>
        <location evidence="2">Cytoplasm</location>
    </subcellularLocation>
</comment>
<evidence type="ECO:0000256" key="7">
    <source>
        <dbReference type="ARBA" id="ARBA00022555"/>
    </source>
</evidence>
<dbReference type="PROSITE" id="PS50126">
    <property type="entry name" value="S1"/>
    <property type="match status" value="1"/>
</dbReference>
<dbReference type="GO" id="GO:0004540">
    <property type="term" value="F:RNA nuclease activity"/>
    <property type="evidence" value="ECO:0007669"/>
    <property type="project" value="InterPro"/>
</dbReference>
<dbReference type="InterPro" id="IPR048583">
    <property type="entry name" value="RNase_E_G_thioredoxin-like"/>
</dbReference>
<dbReference type="NCBIfam" id="TIGR00757">
    <property type="entry name" value="RNaseEG"/>
    <property type="match status" value="1"/>
</dbReference>
<dbReference type="GO" id="GO:0046872">
    <property type="term" value="F:metal ion binding"/>
    <property type="evidence" value="ECO:0007669"/>
    <property type="project" value="UniProtKB-KW"/>
</dbReference>
<reference evidence="17 18" key="1">
    <citation type="journal article" date="2005" name="Int. J. Syst. Evol. Microbiol.">
        <title>Bacillus cibi sp. nov., isolated from jeotgal, a traditional Korean fermented seafood.</title>
        <authorList>
            <person name="Yoon J.H."/>
            <person name="Lee C.H."/>
            <person name="Oh T.K."/>
        </authorList>
    </citation>
    <scope>NUCLEOTIDE SEQUENCE [LARGE SCALE GENOMIC DNA]</scope>
    <source>
        <strain evidence="17 18">DSM 16189</strain>
    </source>
</reference>
<keyword evidence="13" id="KW-0378">Hydrolase</keyword>
<evidence type="ECO:0000256" key="3">
    <source>
        <dbReference type="ARBA" id="ARBA00005663"/>
    </source>
</evidence>
<dbReference type="Pfam" id="PF10150">
    <property type="entry name" value="RNase_E_G"/>
    <property type="match status" value="1"/>
</dbReference>
<keyword evidence="11" id="KW-0699">rRNA-binding</keyword>
<evidence type="ECO:0000259" key="16">
    <source>
        <dbReference type="PROSITE" id="PS50126"/>
    </source>
</evidence>
<evidence type="ECO:0000256" key="12">
    <source>
        <dbReference type="ARBA" id="ARBA00022759"/>
    </source>
</evidence>
<keyword evidence="9" id="KW-0540">Nuclease</keyword>
<dbReference type="GO" id="GO:0006364">
    <property type="term" value="P:rRNA processing"/>
    <property type="evidence" value="ECO:0007669"/>
    <property type="project" value="UniProtKB-KW"/>
</dbReference>
<evidence type="ECO:0000256" key="2">
    <source>
        <dbReference type="ARBA" id="ARBA00004496"/>
    </source>
</evidence>
<keyword evidence="14" id="KW-0460">Magnesium</keyword>
<dbReference type="SUPFAM" id="SSF50249">
    <property type="entry name" value="Nucleic acid-binding proteins"/>
    <property type="match status" value="1"/>
</dbReference>
<dbReference type="InterPro" id="IPR019307">
    <property type="entry name" value="RNA-bd_AU-1/RNase_E/G"/>
</dbReference>
<feature type="domain" description="S1 motif" evidence="16">
    <location>
        <begin position="36"/>
        <end position="103"/>
    </location>
</feature>
<evidence type="ECO:0000313" key="18">
    <source>
        <dbReference type="Proteomes" id="UP000028549"/>
    </source>
</evidence>
<comment type="similarity">
    <text evidence="3">Belongs to the RNase E/G family. RNase G subfamily.</text>
</comment>
<accession>A0A084GWZ0</accession>
<dbReference type="EMBL" id="JNVC02000005">
    <property type="protein sequence ID" value="KEZ51852.1"/>
    <property type="molecule type" value="Genomic_DNA"/>
</dbReference>
<dbReference type="GO" id="GO:0004519">
    <property type="term" value="F:endonuclease activity"/>
    <property type="evidence" value="ECO:0007669"/>
    <property type="project" value="UniProtKB-KW"/>
</dbReference>
<comment type="cofactor">
    <cofactor evidence="1">
        <name>Mg(2+)</name>
        <dbReference type="ChEBI" id="CHEBI:18420"/>
    </cofactor>
</comment>
<dbReference type="AlphaFoldDB" id="A0A084GWZ0"/>
<evidence type="ECO:0000256" key="10">
    <source>
        <dbReference type="ARBA" id="ARBA00022723"/>
    </source>
</evidence>
<evidence type="ECO:0000256" key="15">
    <source>
        <dbReference type="ARBA" id="ARBA00022884"/>
    </source>
</evidence>
<dbReference type="GO" id="GO:0008033">
    <property type="term" value="P:tRNA processing"/>
    <property type="evidence" value="ECO:0007669"/>
    <property type="project" value="UniProtKB-KW"/>
</dbReference>
<evidence type="ECO:0000256" key="14">
    <source>
        <dbReference type="ARBA" id="ARBA00022842"/>
    </source>
</evidence>
<keyword evidence="7" id="KW-0820">tRNA-binding</keyword>
<keyword evidence="5" id="KW-0963">Cytoplasm</keyword>
<evidence type="ECO:0000313" key="17">
    <source>
        <dbReference type="EMBL" id="KEZ51852.1"/>
    </source>
</evidence>
<sequence>MRTLLFNAKGSQNRCALLEDKDVQEIHIHHIHETAGAIYAGRVLNVLKGMAAAFVDIGSEKNGYLSVHDLPSSMEKRIREGQQIIVQVAKEATEHKGPKLTAKLEFGGQYLVYMPHSGYTAVSKKIEDPAERERLLAIGASLCKEEEGLVFRTAANGREKEELTREFHYLKGKYEEAKGKKPDKVPCLLAEGTPFFDRMLREYDLGETDRIVCDESELALDLKARCSGTEVIFHQSKQPIFEAYDVEQEIEKALKRIVWLSNGSYLVIDKTEAMTVIDVNTGKFSGKSSLQDTVLKTNLAAAKEAARQIRLRNLSGMIIIDFIDMDRQEDRQAVLSEMLKEARRDKVQSRIIGFTQMNIFQMTRKRVRPDLASLLMSPCPHCSGTGTVVSAETTAFRLERELWERQYMEHEAVLVELPADAARIFRGEQDEHIKRLESVLRFRIFLNPTFETGTYRIVHQGDEDEIIRLLKNKEKM</sequence>
<dbReference type="InterPro" id="IPR012340">
    <property type="entry name" value="NA-bd_OB-fold"/>
</dbReference>
<dbReference type="Proteomes" id="UP000028549">
    <property type="component" value="Unassembled WGS sequence"/>
</dbReference>
<dbReference type="OrthoDB" id="9804278at2"/>
<protein>
    <recommendedName>
        <fullName evidence="4">Ribonuclease G</fullName>
    </recommendedName>
</protein>
<keyword evidence="18" id="KW-1185">Reference proteome</keyword>
<gene>
    <name evidence="17" type="ORF">GS18_0212140</name>
</gene>
<dbReference type="STRING" id="246786.GS18_0212140"/>
<proteinExistence type="inferred from homology"/>
<dbReference type="PANTHER" id="PTHR30001">
    <property type="entry name" value="RIBONUCLEASE"/>
    <property type="match status" value="1"/>
</dbReference>
<dbReference type="CDD" id="cd04453">
    <property type="entry name" value="S1_RNase_E"/>
    <property type="match status" value="1"/>
</dbReference>
<keyword evidence="8" id="KW-0819">tRNA processing</keyword>
<dbReference type="GO" id="GO:0019843">
    <property type="term" value="F:rRNA binding"/>
    <property type="evidence" value="ECO:0007669"/>
    <property type="project" value="UniProtKB-KW"/>
</dbReference>
<keyword evidence="10" id="KW-0479">Metal-binding</keyword>
<organism evidence="17 18">
    <name type="scientific">Metabacillus indicus</name>
    <name type="common">Bacillus indicus</name>
    <dbReference type="NCBI Taxonomy" id="246786"/>
    <lineage>
        <taxon>Bacteria</taxon>
        <taxon>Bacillati</taxon>
        <taxon>Bacillota</taxon>
        <taxon>Bacilli</taxon>
        <taxon>Bacillales</taxon>
        <taxon>Bacillaceae</taxon>
        <taxon>Metabacillus</taxon>
    </lineage>
</organism>
<dbReference type="RefSeq" id="WP_029566779.1">
    <property type="nucleotide sequence ID" value="NZ_JNVC02000005.1"/>
</dbReference>
<evidence type="ECO:0000256" key="1">
    <source>
        <dbReference type="ARBA" id="ARBA00001946"/>
    </source>
</evidence>
<dbReference type="PANTHER" id="PTHR30001:SF0">
    <property type="entry name" value="RIBONUCLEASE G"/>
    <property type="match status" value="1"/>
</dbReference>
<dbReference type="GO" id="GO:0016787">
    <property type="term" value="F:hydrolase activity"/>
    <property type="evidence" value="ECO:0007669"/>
    <property type="project" value="UniProtKB-KW"/>
</dbReference>
<evidence type="ECO:0000256" key="4">
    <source>
        <dbReference type="ARBA" id="ARBA00017719"/>
    </source>
</evidence>
<evidence type="ECO:0000256" key="6">
    <source>
        <dbReference type="ARBA" id="ARBA00022552"/>
    </source>
</evidence>
<evidence type="ECO:0000256" key="8">
    <source>
        <dbReference type="ARBA" id="ARBA00022694"/>
    </source>
</evidence>
<evidence type="ECO:0000256" key="11">
    <source>
        <dbReference type="ARBA" id="ARBA00022730"/>
    </source>
</evidence>
<evidence type="ECO:0000256" key="13">
    <source>
        <dbReference type="ARBA" id="ARBA00022801"/>
    </source>
</evidence>
<dbReference type="Gene3D" id="3.40.1260.20">
    <property type="entry name" value="Ribonuclease E, catalytic domain"/>
    <property type="match status" value="1"/>
</dbReference>
<dbReference type="GO" id="GO:0005737">
    <property type="term" value="C:cytoplasm"/>
    <property type="evidence" value="ECO:0007669"/>
    <property type="project" value="UniProtKB-SubCell"/>
</dbReference>
<keyword evidence="6" id="KW-0698">rRNA processing</keyword>
<dbReference type="GO" id="GO:0000049">
    <property type="term" value="F:tRNA binding"/>
    <property type="evidence" value="ECO:0007669"/>
    <property type="project" value="UniProtKB-KW"/>
</dbReference>
<dbReference type="Pfam" id="PF00575">
    <property type="entry name" value="S1"/>
    <property type="match status" value="1"/>
</dbReference>
<dbReference type="Gene3D" id="2.40.50.140">
    <property type="entry name" value="Nucleic acid-binding proteins"/>
    <property type="match status" value="1"/>
</dbReference>
<dbReference type="SMART" id="SM00316">
    <property type="entry name" value="S1"/>
    <property type="match status" value="1"/>
</dbReference>
<evidence type="ECO:0000256" key="5">
    <source>
        <dbReference type="ARBA" id="ARBA00022490"/>
    </source>
</evidence>
<evidence type="ECO:0000256" key="9">
    <source>
        <dbReference type="ARBA" id="ARBA00022722"/>
    </source>
</evidence>
<keyword evidence="15" id="KW-0694">RNA-binding</keyword>
<keyword evidence="12" id="KW-0255">Endonuclease</keyword>
<dbReference type="InterPro" id="IPR003029">
    <property type="entry name" value="S1_domain"/>
</dbReference>
<dbReference type="Pfam" id="PF20833">
    <property type="entry name" value="RNase_E_G_Thio"/>
    <property type="match status" value="1"/>
</dbReference>
<dbReference type="InterPro" id="IPR004659">
    <property type="entry name" value="RNase_E/G"/>
</dbReference>
<comment type="caution">
    <text evidence="17">The sequence shown here is derived from an EMBL/GenBank/DDBJ whole genome shotgun (WGS) entry which is preliminary data.</text>
</comment>